<dbReference type="Proteomes" id="UP000572007">
    <property type="component" value="Unassembled WGS sequence"/>
</dbReference>
<dbReference type="AlphaFoldDB" id="A0A846VZ39"/>
<evidence type="ECO:0000313" key="2">
    <source>
        <dbReference type="Proteomes" id="UP000572007"/>
    </source>
</evidence>
<organism evidence="1 2">
    <name type="scientific">Nocardia coubleae</name>
    <dbReference type="NCBI Taxonomy" id="356147"/>
    <lineage>
        <taxon>Bacteria</taxon>
        <taxon>Bacillati</taxon>
        <taxon>Actinomycetota</taxon>
        <taxon>Actinomycetes</taxon>
        <taxon>Mycobacteriales</taxon>
        <taxon>Nocardiaceae</taxon>
        <taxon>Nocardia</taxon>
    </lineage>
</organism>
<sequence length="427" mass="45842">MVTPNSRQSYAGLSRAQLATLVPELLLCGHLIDRSGMPHTIGAFGREGMTEVAIDEWQVASPVYTRRMQTALGFTGDGVETIFKGLQLDIGAPPQFLDFRFRVEDHDHGEFWLDHCGALADVEPLGDQFVRAMCHDIEDPTFDATALATNPHAQVRPIHRPPRAPADRKPVCAWRVSIDPANEPPPIPRNAGLVAGSVAATVALSPIDPADDGTADYRGPLLSDLRFGDFSRSALIRIAEEVALQQHLLVAGFLIAIRERVDAQRAAEIGRKQFAGVAGVAAERIRSALGLGGDPESLARVLDLHPALNPRQYVGARVEKAGAGVRLVLERGCGAITDGVWPALLDPDHLAPLDALVRGVDPHYTCHTSKATDTELVVDVVRAEEPAAEAVEVALTRISTGAAFTFTDRGIPLPLTVVDSPGVRSDR</sequence>
<gene>
    <name evidence="1" type="ORF">HGA10_01065</name>
</gene>
<evidence type="ECO:0000313" key="1">
    <source>
        <dbReference type="EMBL" id="NKX85903.1"/>
    </source>
</evidence>
<reference evidence="1 2" key="1">
    <citation type="submission" date="2020-04" db="EMBL/GenBank/DDBJ databases">
        <title>MicrobeNet Type strains.</title>
        <authorList>
            <person name="Nicholson A.C."/>
        </authorList>
    </citation>
    <scope>NUCLEOTIDE SEQUENCE [LARGE SCALE GENOMIC DNA]</scope>
    <source>
        <strain evidence="1 2">DSM 44960</strain>
    </source>
</reference>
<name>A0A846VZ39_9NOCA</name>
<protein>
    <submittedName>
        <fullName evidence="1">Uncharacterized protein</fullName>
    </submittedName>
</protein>
<keyword evidence="2" id="KW-1185">Reference proteome</keyword>
<proteinExistence type="predicted"/>
<dbReference type="RefSeq" id="WP_067635416.1">
    <property type="nucleotide sequence ID" value="NZ_JAAXOM010000001.1"/>
</dbReference>
<dbReference type="EMBL" id="JAAXOM010000001">
    <property type="protein sequence ID" value="NKX85903.1"/>
    <property type="molecule type" value="Genomic_DNA"/>
</dbReference>
<comment type="caution">
    <text evidence="1">The sequence shown here is derived from an EMBL/GenBank/DDBJ whole genome shotgun (WGS) entry which is preliminary data.</text>
</comment>
<accession>A0A846VZ39</accession>